<evidence type="ECO:0000313" key="2">
    <source>
        <dbReference type="EMBL" id="HGZ43872.1"/>
    </source>
</evidence>
<feature type="domain" description="FlgD/Vpr Ig-like" evidence="1">
    <location>
        <begin position="417"/>
        <end position="473"/>
    </location>
</feature>
<reference evidence="2" key="1">
    <citation type="journal article" date="2020" name="mSystems">
        <title>Genome- and Community-Level Interaction Insights into Carbon Utilization and Element Cycling Functions of Hydrothermarchaeota in Hydrothermal Sediment.</title>
        <authorList>
            <person name="Zhou Z."/>
            <person name="Liu Y."/>
            <person name="Xu W."/>
            <person name="Pan J."/>
            <person name="Luo Z.H."/>
            <person name="Li M."/>
        </authorList>
    </citation>
    <scope>NUCLEOTIDE SEQUENCE [LARGE SCALE GENOMIC DNA]</scope>
    <source>
        <strain evidence="2">SpSt-381</strain>
    </source>
</reference>
<dbReference type="Pfam" id="PF13860">
    <property type="entry name" value="FlgD_ig"/>
    <property type="match status" value="1"/>
</dbReference>
<gene>
    <name evidence="2" type="ORF">ENR23_10700</name>
</gene>
<dbReference type="AlphaFoldDB" id="A0A832IBB6"/>
<dbReference type="Gene3D" id="2.60.40.4070">
    <property type="match status" value="1"/>
</dbReference>
<dbReference type="InterPro" id="IPR013783">
    <property type="entry name" value="Ig-like_fold"/>
</dbReference>
<evidence type="ECO:0000259" key="1">
    <source>
        <dbReference type="Pfam" id="PF13860"/>
    </source>
</evidence>
<dbReference type="EMBL" id="DSQF01000022">
    <property type="protein sequence ID" value="HGZ43872.1"/>
    <property type="molecule type" value="Genomic_DNA"/>
</dbReference>
<dbReference type="InterPro" id="IPR025965">
    <property type="entry name" value="FlgD/Vpr_Ig-like"/>
</dbReference>
<sequence length="491" mass="52069">MQLAAGERLGALPRILRPFRLVRPQSAGDHPTFPSPGGPMHLTSCHRNRLLPMVTAALALAALLAPMTAGAQCTITPGDGGQLCGPEGYGAYYWAPPGGGVQTTRCITATEPGVYSLRVGASLETLGEPCYYEFGGGGDLKCDITGPGEACEGESFELCGPEGDYEYSWSGPGGFTASTRCITAGALGTYTLELTDPSTKRTCRADHVVAPAKDCKQTFNCPRTPGFWSQQCAQRRNGSTKFSLAQMNSITACVDDKSAYFDWGSADFAGFCSKVADWPQMNQRQQAERQYAAFLANLCTDELNLIANNGDEILLDPATVISYGGQSMTIGELQAHVDARLIALAGQSLDLPAVKSAYSAIISILDDINNARGIGDTCFDEELSSLSTLAARPAGTGAVELSNPYPNPFAKGVVRMQYAVGGAGADVKIGVYDLSGRLVRELVNGFAPAGRHEIAWDGLASDGSRVRPGMYFVQSRIAGEPAQSRRLIKMD</sequence>
<organism evidence="2">
    <name type="scientific">Eiseniibacteriota bacterium</name>
    <dbReference type="NCBI Taxonomy" id="2212470"/>
    <lineage>
        <taxon>Bacteria</taxon>
        <taxon>Candidatus Eiseniibacteriota</taxon>
    </lineage>
</organism>
<protein>
    <recommendedName>
        <fullName evidence="1">FlgD/Vpr Ig-like domain-containing protein</fullName>
    </recommendedName>
</protein>
<comment type="caution">
    <text evidence="2">The sequence shown here is derived from an EMBL/GenBank/DDBJ whole genome shotgun (WGS) entry which is preliminary data.</text>
</comment>
<name>A0A832IBB6_UNCEI</name>
<accession>A0A832IBB6</accession>
<dbReference type="Gene3D" id="2.60.40.10">
    <property type="entry name" value="Immunoglobulins"/>
    <property type="match status" value="1"/>
</dbReference>
<proteinExistence type="predicted"/>